<evidence type="ECO:0000256" key="2">
    <source>
        <dbReference type="RuleBase" id="RU367113"/>
    </source>
</evidence>
<accession>A0AAV6VEZ6</accession>
<dbReference type="AlphaFoldDB" id="A0AAV6VEZ6"/>
<reference evidence="4 5" key="1">
    <citation type="journal article" date="2022" name="Nat. Ecol. Evol.">
        <title>A masculinizing supergene underlies an exaggerated male reproductive morph in a spider.</title>
        <authorList>
            <person name="Hendrickx F."/>
            <person name="De Corte Z."/>
            <person name="Sonet G."/>
            <person name="Van Belleghem S.M."/>
            <person name="Kostlbacher S."/>
            <person name="Vangestel C."/>
        </authorList>
    </citation>
    <scope>NUCLEOTIDE SEQUENCE [LARGE SCALE GENOMIC DNA]</scope>
    <source>
        <strain evidence="4">W744_W776</strain>
    </source>
</reference>
<keyword evidence="2" id="KW-0539">Nucleus</keyword>
<comment type="function">
    <text evidence="2">Decapping enzyme for NAD-capped RNAs: specifically hydrolyzes the nicotinamide adenine dinucleotide (NAD) cap from a subset of RNAs by removing the entire NAD moiety from the 5'-end of an NAD-capped RNA.</text>
</comment>
<dbReference type="GO" id="GO:0004518">
    <property type="term" value="F:nuclease activity"/>
    <property type="evidence" value="ECO:0007669"/>
    <property type="project" value="UniProtKB-KW"/>
</dbReference>
<keyword evidence="2" id="KW-0479">Metal-binding</keyword>
<dbReference type="GO" id="GO:0000166">
    <property type="term" value="F:nucleotide binding"/>
    <property type="evidence" value="ECO:0007669"/>
    <property type="project" value="UniProtKB-KW"/>
</dbReference>
<dbReference type="InterPro" id="IPR039039">
    <property type="entry name" value="RAI1-like_fam"/>
</dbReference>
<dbReference type="EC" id="3.6.1.-" evidence="2"/>
<evidence type="ECO:0000313" key="5">
    <source>
        <dbReference type="Proteomes" id="UP000827092"/>
    </source>
</evidence>
<protein>
    <recommendedName>
        <fullName evidence="2">Decapping nuclease</fullName>
        <ecNumber evidence="2">3.6.1.-</ecNumber>
    </recommendedName>
</protein>
<keyword evidence="5" id="KW-1185">Reference proteome</keyword>
<keyword evidence="2" id="KW-0378">Hydrolase</keyword>
<dbReference type="GO" id="GO:0046872">
    <property type="term" value="F:metal ion binding"/>
    <property type="evidence" value="ECO:0007669"/>
    <property type="project" value="UniProtKB-KW"/>
</dbReference>
<organism evidence="4 5">
    <name type="scientific">Oedothorax gibbosus</name>
    <dbReference type="NCBI Taxonomy" id="931172"/>
    <lineage>
        <taxon>Eukaryota</taxon>
        <taxon>Metazoa</taxon>
        <taxon>Ecdysozoa</taxon>
        <taxon>Arthropoda</taxon>
        <taxon>Chelicerata</taxon>
        <taxon>Arachnida</taxon>
        <taxon>Araneae</taxon>
        <taxon>Araneomorphae</taxon>
        <taxon>Entelegynae</taxon>
        <taxon>Araneoidea</taxon>
        <taxon>Linyphiidae</taxon>
        <taxon>Erigoninae</taxon>
        <taxon>Oedothorax</taxon>
    </lineage>
</organism>
<evidence type="ECO:0000256" key="1">
    <source>
        <dbReference type="ARBA" id="ARBA00006562"/>
    </source>
</evidence>
<feature type="domain" description="RAI1-like" evidence="3">
    <location>
        <begin position="3"/>
        <end position="286"/>
    </location>
</feature>
<dbReference type="GO" id="GO:0005634">
    <property type="term" value="C:nucleus"/>
    <property type="evidence" value="ECO:0007669"/>
    <property type="project" value="UniProtKB-SubCell"/>
</dbReference>
<comment type="cofactor">
    <cofactor evidence="2">
        <name>a divalent metal cation</name>
        <dbReference type="ChEBI" id="CHEBI:60240"/>
    </cofactor>
</comment>
<dbReference type="PANTHER" id="PTHR12395">
    <property type="entry name" value="DOM-3 RELATED"/>
    <property type="match status" value="1"/>
</dbReference>
<sequence length="300" mass="35131">MYQMLFWIKHHHKSELKSLDPPNKTSKVDFITVRGTLQRIMCTPFVAGFYRNQWEVCATKFNGVIYFTAIDSDLDLLENETMTERHQQYQAWGYKFEQYMTTDKVDGKPDLTSKNHQLEEFCVVLKNAINEYTLLYKAEIDAVIPGRHPGPGSGDTSCYIELKTSRIIYSLDQQLKFIKHKMVTWWAQSYIAGIPEIVCGRRTANGIVTSLQILSVNCLPEQSKDMWSEEDCLNFCDKFLNFLKKTVIEDNYNVVYKFSYKSKDKIYYTKLVNPELRYRVIPEWYKKAMADVKELFVKSG</sequence>
<dbReference type="PANTHER" id="PTHR12395:SF9">
    <property type="entry name" value="DECAPPING AND EXORIBONUCLEASE PROTEIN"/>
    <property type="match status" value="1"/>
</dbReference>
<name>A0AAV6VEZ6_9ARAC</name>
<comment type="caution">
    <text evidence="4">The sequence shown here is derived from an EMBL/GenBank/DDBJ whole genome shotgun (WGS) entry which is preliminary data.</text>
</comment>
<keyword evidence="2" id="KW-0540">Nuclease</keyword>
<dbReference type="GO" id="GO:0000956">
    <property type="term" value="P:nuclear-transcribed mRNA catabolic process"/>
    <property type="evidence" value="ECO:0007669"/>
    <property type="project" value="TreeGrafter"/>
</dbReference>
<keyword evidence="2" id="KW-0694">RNA-binding</keyword>
<dbReference type="GO" id="GO:0034353">
    <property type="term" value="F:mRNA 5'-diphosphatase activity"/>
    <property type="evidence" value="ECO:0007669"/>
    <property type="project" value="TreeGrafter"/>
</dbReference>
<keyword evidence="2" id="KW-0547">Nucleotide-binding</keyword>
<dbReference type="GO" id="GO:0005829">
    <property type="term" value="C:cytosol"/>
    <property type="evidence" value="ECO:0007669"/>
    <property type="project" value="TreeGrafter"/>
</dbReference>
<proteinExistence type="inferred from homology"/>
<dbReference type="Proteomes" id="UP000827092">
    <property type="component" value="Unassembled WGS sequence"/>
</dbReference>
<comment type="similarity">
    <text evidence="1 2">Belongs to the DXO/Dom3Z family.</text>
</comment>
<dbReference type="GO" id="GO:0110155">
    <property type="term" value="P:NAD-cap decapping"/>
    <property type="evidence" value="ECO:0007669"/>
    <property type="project" value="TreeGrafter"/>
</dbReference>
<dbReference type="GO" id="GO:0003723">
    <property type="term" value="F:RNA binding"/>
    <property type="evidence" value="ECO:0007669"/>
    <property type="project" value="UniProtKB-KW"/>
</dbReference>
<evidence type="ECO:0000259" key="3">
    <source>
        <dbReference type="Pfam" id="PF08652"/>
    </source>
</evidence>
<dbReference type="InterPro" id="IPR013961">
    <property type="entry name" value="RAI1"/>
</dbReference>
<dbReference type="EMBL" id="JAFNEN010000102">
    <property type="protein sequence ID" value="KAG8194578.1"/>
    <property type="molecule type" value="Genomic_DNA"/>
</dbReference>
<comment type="subcellular location">
    <subcellularLocation>
        <location evidence="2">Nucleus</location>
    </subcellularLocation>
</comment>
<evidence type="ECO:0000313" key="4">
    <source>
        <dbReference type="EMBL" id="KAG8194578.1"/>
    </source>
</evidence>
<gene>
    <name evidence="4" type="ORF">JTE90_013316</name>
</gene>
<dbReference type="Pfam" id="PF08652">
    <property type="entry name" value="RAI1"/>
    <property type="match status" value="1"/>
</dbReference>